<comment type="similarity">
    <text evidence="1">Belongs to the multicopper oxidase family.</text>
</comment>
<sequence length="576" mass="63543">MSHDAVPAWGNPPAAASRPFRWKRLVLLLVALVTVAAMAIGALLYWLWTDAKVSTVGKAPFDNALAIPPLAEPTVEKDGTRVFDLRMQAGETEFRDGVRTPTWGFNGSYLGPTLRAKRGEKVRVRVSNTLDEPSTVHWHGMHLPARMDGGPHQMVAPGATWTPHWTVDQPAATLWYHPHPHGRTEDHVRRGLAGLFLLDDDASGRLPLPKRYGVDDLPVVVQDVRFDGSRLAGDRGLMQNVGFLGDRTMVNGTLRPYRKVQDELIRLRLLNASTARTYAFGFADSRDFALIGTDGGLLQRPARMNRIQLSPGERAEIVVRMKPGERVMLRSFPQRNYGDEWQRRFNGGDDTFDVLELRAAERLRPSPELPGTLVSAPELPDGEQAVEARHFDLKRSGINGRAMDMGRIDETVTRGTTEVWTIRNTNGMPHNFHVHDVQFRVMEVNGKTPPPELRGRKDTVFVPHGVTMKLALRFTGPADPDVPYMYHCHLLYHEDEGMMGQFVVVEKGRPAGGPPPGHEGHGGHGDPGSPGSHSSHANQDDHGSHGGHQSHSTHPAHGDHDKEPAPAGQAHGHEAG</sequence>
<keyword evidence="5" id="KW-0812">Transmembrane</keyword>
<protein>
    <submittedName>
        <fullName evidence="9">Multicopper oxidase domain-containing protein</fullName>
    </submittedName>
</protein>
<keyword evidence="3" id="KW-0560">Oxidoreductase</keyword>
<dbReference type="InterPro" id="IPR002355">
    <property type="entry name" value="Cu_oxidase_Cu_BS"/>
</dbReference>
<dbReference type="SUPFAM" id="SSF49503">
    <property type="entry name" value="Cupredoxins"/>
    <property type="match status" value="3"/>
</dbReference>
<dbReference type="Gene3D" id="2.60.40.420">
    <property type="entry name" value="Cupredoxins - blue copper proteins"/>
    <property type="match status" value="3"/>
</dbReference>
<dbReference type="PANTHER" id="PTHR48267:SF1">
    <property type="entry name" value="BILIRUBIN OXIDASE"/>
    <property type="match status" value="1"/>
</dbReference>
<name>A0ABP3SBU1_9ACTN</name>
<dbReference type="InterPro" id="IPR011707">
    <property type="entry name" value="Cu-oxidase-like_N"/>
</dbReference>
<evidence type="ECO:0000256" key="2">
    <source>
        <dbReference type="ARBA" id="ARBA00022723"/>
    </source>
</evidence>
<dbReference type="Pfam" id="PF07732">
    <property type="entry name" value="Cu-oxidase_3"/>
    <property type="match status" value="1"/>
</dbReference>
<keyword evidence="5" id="KW-0472">Membrane</keyword>
<evidence type="ECO:0000313" key="9">
    <source>
        <dbReference type="EMBL" id="GAA0632129.1"/>
    </source>
</evidence>
<evidence type="ECO:0000259" key="6">
    <source>
        <dbReference type="Pfam" id="PF00394"/>
    </source>
</evidence>
<dbReference type="InterPro" id="IPR011706">
    <property type="entry name" value="Cu-oxidase_C"/>
</dbReference>
<dbReference type="Proteomes" id="UP001500724">
    <property type="component" value="Unassembled WGS sequence"/>
</dbReference>
<proteinExistence type="inferred from homology"/>
<feature type="compositionally biased region" description="Low complexity" evidence="4">
    <location>
        <begin position="527"/>
        <end position="536"/>
    </location>
</feature>
<dbReference type="CDD" id="cd13890">
    <property type="entry name" value="CuRO_3_CueO_FtsP"/>
    <property type="match status" value="1"/>
</dbReference>
<feature type="domain" description="Plastocyanin-like" evidence="6">
    <location>
        <begin position="257"/>
        <end position="322"/>
    </location>
</feature>
<dbReference type="Pfam" id="PF07731">
    <property type="entry name" value="Cu-oxidase_2"/>
    <property type="match status" value="1"/>
</dbReference>
<feature type="transmembrane region" description="Helical" evidence="5">
    <location>
        <begin position="25"/>
        <end position="48"/>
    </location>
</feature>
<dbReference type="CDD" id="cd04232">
    <property type="entry name" value="CuRO_1_CueO_FtsP"/>
    <property type="match status" value="1"/>
</dbReference>
<feature type="domain" description="Plastocyanin-like" evidence="7">
    <location>
        <begin position="392"/>
        <end position="506"/>
    </location>
</feature>
<dbReference type="InterPro" id="IPR045087">
    <property type="entry name" value="Cu-oxidase_fam"/>
</dbReference>
<accession>A0ABP3SBU1</accession>
<comment type="caution">
    <text evidence="9">The sequence shown here is derived from an EMBL/GenBank/DDBJ whole genome shotgun (WGS) entry which is preliminary data.</text>
</comment>
<keyword evidence="10" id="KW-1185">Reference proteome</keyword>
<evidence type="ECO:0000256" key="4">
    <source>
        <dbReference type="SAM" id="MobiDB-lite"/>
    </source>
</evidence>
<keyword evidence="2" id="KW-0479">Metal-binding</keyword>
<feature type="domain" description="Plastocyanin-like" evidence="8">
    <location>
        <begin position="88"/>
        <end position="201"/>
    </location>
</feature>
<dbReference type="Pfam" id="PF00394">
    <property type="entry name" value="Cu-oxidase"/>
    <property type="match status" value="1"/>
</dbReference>
<feature type="region of interest" description="Disordered" evidence="4">
    <location>
        <begin position="506"/>
        <end position="576"/>
    </location>
</feature>
<evidence type="ECO:0000259" key="7">
    <source>
        <dbReference type="Pfam" id="PF07731"/>
    </source>
</evidence>
<dbReference type="PANTHER" id="PTHR48267">
    <property type="entry name" value="CUPREDOXIN SUPERFAMILY PROTEIN"/>
    <property type="match status" value="1"/>
</dbReference>
<reference evidence="10" key="1">
    <citation type="journal article" date="2019" name="Int. J. Syst. Evol. Microbiol.">
        <title>The Global Catalogue of Microorganisms (GCM) 10K type strain sequencing project: providing services to taxonomists for standard genome sequencing and annotation.</title>
        <authorList>
            <consortium name="The Broad Institute Genomics Platform"/>
            <consortium name="The Broad Institute Genome Sequencing Center for Infectious Disease"/>
            <person name="Wu L."/>
            <person name="Ma J."/>
        </authorList>
    </citation>
    <scope>NUCLEOTIDE SEQUENCE [LARGE SCALE GENOMIC DNA]</scope>
    <source>
        <strain evidence="10">JCM 10367</strain>
    </source>
</reference>
<dbReference type="InterPro" id="IPR008972">
    <property type="entry name" value="Cupredoxin"/>
</dbReference>
<dbReference type="CDD" id="cd13867">
    <property type="entry name" value="CuRO_2_CueO_FtsP"/>
    <property type="match status" value="1"/>
</dbReference>
<keyword evidence="5" id="KW-1133">Transmembrane helix</keyword>
<dbReference type="PROSITE" id="PS00080">
    <property type="entry name" value="MULTICOPPER_OXIDASE2"/>
    <property type="match status" value="1"/>
</dbReference>
<evidence type="ECO:0000259" key="8">
    <source>
        <dbReference type="Pfam" id="PF07732"/>
    </source>
</evidence>
<dbReference type="EMBL" id="BAAAGU010000003">
    <property type="protein sequence ID" value="GAA0632129.1"/>
    <property type="molecule type" value="Genomic_DNA"/>
</dbReference>
<dbReference type="InterPro" id="IPR001117">
    <property type="entry name" value="Cu-oxidase_2nd"/>
</dbReference>
<gene>
    <name evidence="9" type="ORF">GCM10009535_04730</name>
</gene>
<evidence type="ECO:0000313" key="10">
    <source>
        <dbReference type="Proteomes" id="UP001500724"/>
    </source>
</evidence>
<evidence type="ECO:0000256" key="1">
    <source>
        <dbReference type="ARBA" id="ARBA00010609"/>
    </source>
</evidence>
<evidence type="ECO:0000256" key="5">
    <source>
        <dbReference type="SAM" id="Phobius"/>
    </source>
</evidence>
<organism evidence="9 10">
    <name type="scientific">Streptomyces thermocarboxydovorans</name>
    <dbReference type="NCBI Taxonomy" id="59298"/>
    <lineage>
        <taxon>Bacteria</taxon>
        <taxon>Bacillati</taxon>
        <taxon>Actinomycetota</taxon>
        <taxon>Actinomycetes</taxon>
        <taxon>Kitasatosporales</taxon>
        <taxon>Streptomycetaceae</taxon>
        <taxon>Streptomyces</taxon>
    </lineage>
</organism>
<evidence type="ECO:0000256" key="3">
    <source>
        <dbReference type="ARBA" id="ARBA00023002"/>
    </source>
</evidence>